<dbReference type="GO" id="GO:0001680">
    <property type="term" value="P:tRNA 3'-terminal CCA addition"/>
    <property type="evidence" value="ECO:0007669"/>
    <property type="project" value="TreeGrafter"/>
</dbReference>
<keyword evidence="3" id="KW-1185">Reference proteome</keyword>
<dbReference type="AlphaFoldDB" id="A0AA88QB44"/>
<protein>
    <submittedName>
        <fullName evidence="2">Uncharacterized protein</fullName>
    </submittedName>
</protein>
<organism evidence="2 3">
    <name type="scientific">Escallonia rubra</name>
    <dbReference type="NCBI Taxonomy" id="112253"/>
    <lineage>
        <taxon>Eukaryota</taxon>
        <taxon>Viridiplantae</taxon>
        <taxon>Streptophyta</taxon>
        <taxon>Embryophyta</taxon>
        <taxon>Tracheophyta</taxon>
        <taxon>Spermatophyta</taxon>
        <taxon>Magnoliopsida</taxon>
        <taxon>eudicotyledons</taxon>
        <taxon>Gunneridae</taxon>
        <taxon>Pentapetalae</taxon>
        <taxon>asterids</taxon>
        <taxon>campanulids</taxon>
        <taxon>Escalloniales</taxon>
        <taxon>Escalloniaceae</taxon>
        <taxon>Escallonia</taxon>
    </lineage>
</organism>
<dbReference type="GO" id="GO:0052927">
    <property type="term" value="F:CC tRNA cytidylyltransferase activity"/>
    <property type="evidence" value="ECO:0007669"/>
    <property type="project" value="TreeGrafter"/>
</dbReference>
<evidence type="ECO:0000313" key="3">
    <source>
        <dbReference type="Proteomes" id="UP001187471"/>
    </source>
</evidence>
<dbReference type="EMBL" id="JAVXUO010003064">
    <property type="protein sequence ID" value="KAK2967009.1"/>
    <property type="molecule type" value="Genomic_DNA"/>
</dbReference>
<dbReference type="PANTHER" id="PTHR13734">
    <property type="entry name" value="TRNA-NUCLEOTIDYLTRANSFERASE"/>
    <property type="match status" value="1"/>
</dbReference>
<comment type="caution">
    <text evidence="2">The sequence shown here is derived from an EMBL/GenBank/DDBJ whole genome shotgun (WGS) entry which is preliminary data.</text>
</comment>
<dbReference type="GO" id="GO:0003723">
    <property type="term" value="F:RNA binding"/>
    <property type="evidence" value="ECO:0007669"/>
    <property type="project" value="UniProtKB-KW"/>
</dbReference>
<proteinExistence type="predicted"/>
<dbReference type="Gene3D" id="1.10.3090.10">
    <property type="entry name" value="cca-adding enzyme, domain 2"/>
    <property type="match status" value="1"/>
</dbReference>
<evidence type="ECO:0000256" key="1">
    <source>
        <dbReference type="ARBA" id="ARBA00022884"/>
    </source>
</evidence>
<reference evidence="2" key="1">
    <citation type="submission" date="2022-12" db="EMBL/GenBank/DDBJ databases">
        <title>Draft genome assemblies for two species of Escallonia (Escalloniales).</title>
        <authorList>
            <person name="Chanderbali A."/>
            <person name="Dervinis C."/>
            <person name="Anghel I."/>
            <person name="Soltis D."/>
            <person name="Soltis P."/>
            <person name="Zapata F."/>
        </authorList>
    </citation>
    <scope>NUCLEOTIDE SEQUENCE</scope>
    <source>
        <strain evidence="2">UCBG92.1500</strain>
        <tissue evidence="2">Leaf</tissue>
    </source>
</reference>
<keyword evidence="1" id="KW-0694">RNA-binding</keyword>
<evidence type="ECO:0000313" key="2">
    <source>
        <dbReference type="EMBL" id="KAK2967009.1"/>
    </source>
</evidence>
<sequence>MLEEDFKKAAAADDVKAAIADKISRERIGHEIDLMISGNQPVKAMTYISDLQLFSVVFTLPPNLEPPTCEGQDRLMLIQCFMIC</sequence>
<accession>A0AA88QB44</accession>
<gene>
    <name evidence="2" type="ORF">RJ640_003365</name>
</gene>
<dbReference type="GO" id="GO:0052929">
    <property type="term" value="F:ATP:3'-cytidine-cytidine-tRNA adenylyltransferase activity"/>
    <property type="evidence" value="ECO:0007669"/>
    <property type="project" value="TreeGrafter"/>
</dbReference>
<dbReference type="Proteomes" id="UP001187471">
    <property type="component" value="Unassembled WGS sequence"/>
</dbReference>
<dbReference type="PANTHER" id="PTHR13734:SF5">
    <property type="entry name" value="CCA TRNA NUCLEOTIDYLTRANSFERASE, MITOCHONDRIAL"/>
    <property type="match status" value="1"/>
</dbReference>
<name>A0AA88QB44_9ASTE</name>
<dbReference type="SUPFAM" id="SSF81891">
    <property type="entry name" value="Poly A polymerase C-terminal region-like"/>
    <property type="match status" value="1"/>
</dbReference>